<dbReference type="Pfam" id="PF02491">
    <property type="entry name" value="SHS2_FTSA"/>
    <property type="match status" value="1"/>
</dbReference>
<dbReference type="NCBIfam" id="TIGR01174">
    <property type="entry name" value="ftsA"/>
    <property type="match status" value="1"/>
</dbReference>
<dbReference type="HAMAP" id="MF_02033">
    <property type="entry name" value="FtsA"/>
    <property type="match status" value="1"/>
</dbReference>
<dbReference type="AlphaFoldDB" id="A0A8J2V456"/>
<evidence type="ECO:0000256" key="3">
    <source>
        <dbReference type="ARBA" id="ARBA00023136"/>
    </source>
</evidence>
<comment type="similarity">
    <text evidence="5 6">Belongs to the FtsA/MreB family.</text>
</comment>
<dbReference type="GO" id="GO:0009898">
    <property type="term" value="C:cytoplasmic side of plasma membrane"/>
    <property type="evidence" value="ECO:0007669"/>
    <property type="project" value="UniProtKB-UniRule"/>
</dbReference>
<dbReference type="InterPro" id="IPR020823">
    <property type="entry name" value="Cell_div_FtsA"/>
</dbReference>
<comment type="caution">
    <text evidence="8">The sequence shown here is derived from an EMBL/GenBank/DDBJ whole genome shotgun (WGS) entry which is preliminary data.</text>
</comment>
<dbReference type="InterPro" id="IPR050696">
    <property type="entry name" value="FtsA/MreB"/>
</dbReference>
<evidence type="ECO:0000313" key="8">
    <source>
        <dbReference type="EMBL" id="GGC99893.1"/>
    </source>
</evidence>
<keyword evidence="9" id="KW-1185">Reference proteome</keyword>
<evidence type="ECO:0000256" key="5">
    <source>
        <dbReference type="HAMAP-Rule" id="MF_02033"/>
    </source>
</evidence>
<keyword evidence="3 5" id="KW-0472">Membrane</keyword>
<dbReference type="InterPro" id="IPR003494">
    <property type="entry name" value="SHS2_FtsA"/>
</dbReference>
<dbReference type="PANTHER" id="PTHR32432">
    <property type="entry name" value="CELL DIVISION PROTEIN FTSA-RELATED"/>
    <property type="match status" value="1"/>
</dbReference>
<keyword evidence="2 5" id="KW-0132">Cell division</keyword>
<name>A0A8J2V456_9PROT</name>
<gene>
    <name evidence="5 8" type="primary">ftsA</name>
    <name evidence="8" type="ORF">GCM10011342_06150</name>
</gene>
<dbReference type="CDD" id="cd24048">
    <property type="entry name" value="ASKHA_NBD_FtsA"/>
    <property type="match status" value="1"/>
</dbReference>
<dbReference type="InterPro" id="IPR043129">
    <property type="entry name" value="ATPase_NBD"/>
</dbReference>
<evidence type="ECO:0000256" key="6">
    <source>
        <dbReference type="PIRNR" id="PIRNR003101"/>
    </source>
</evidence>
<dbReference type="PANTHER" id="PTHR32432:SF4">
    <property type="entry name" value="CELL DIVISION PROTEIN FTSA"/>
    <property type="match status" value="1"/>
</dbReference>
<proteinExistence type="inferred from homology"/>
<comment type="subcellular location">
    <subcellularLocation>
        <location evidence="5">Cell membrane</location>
        <topology evidence="5">Peripheral membrane protein</topology>
        <orientation evidence="5">Cytoplasmic side</orientation>
    </subcellularLocation>
    <text evidence="5">Localizes to the Z ring in an FtsZ-dependent manner. Targeted to the membrane through a conserved C-terminal amphipathic helix.</text>
</comment>
<sequence>MLRTLNTSRAKAFSGLNLDNGITGVIDIGTSKVSCFIIRKGLGSVDGPEMEVIGVGHQAAAGVGEGGLVELAADSAIRAAVDKAERMAGERLEAYHIAICSRHIACRRVAVDLDLDGVGVAQEDIDACFREGARLAAASAMVPLHIWPSRFTIDGVGGVRDPRGIECENLSVEMVSLSASATAIKAVKACLDRCNLKAASFIAAPYASALAVLHEEELDMGVLCLDMGANLTGFSIFRDGALVFAGAVPVGSDHITRDIALGLGISRDAAERLKTVHGTAWCVPGDEGRLIDLPQDAGARDPNIPVTELAGIIGPRLEETLKLVFERIGKAGIDMGRIHRTVLTGGGSQLNGAAEMMETLFKVRVRTGRAINHYGAPEAASGCAFAVCSGMVGHLATQPDTRTAPKSPLMTGHLDGHETEVPTLPGGLMGRAVNWLRVNF</sequence>
<keyword evidence="1 5" id="KW-1003">Cell membrane</keyword>
<dbReference type="EMBL" id="BMGH01000001">
    <property type="protein sequence ID" value="GGC99893.1"/>
    <property type="molecule type" value="Genomic_DNA"/>
</dbReference>
<feature type="domain" description="SHS2" evidence="7">
    <location>
        <begin position="23"/>
        <end position="212"/>
    </location>
</feature>
<comment type="function">
    <text evidence="5 6">Cell division protein that is involved in the assembly of the Z ring. May serve as a membrane anchor for the Z ring.</text>
</comment>
<reference evidence="8" key="1">
    <citation type="journal article" date="2014" name="Int. J. Syst. Evol. Microbiol.">
        <title>Complete genome sequence of Corynebacterium casei LMG S-19264T (=DSM 44701T), isolated from a smear-ripened cheese.</title>
        <authorList>
            <consortium name="US DOE Joint Genome Institute (JGI-PGF)"/>
            <person name="Walter F."/>
            <person name="Albersmeier A."/>
            <person name="Kalinowski J."/>
            <person name="Ruckert C."/>
        </authorList>
    </citation>
    <scope>NUCLEOTIDE SEQUENCE</scope>
    <source>
        <strain evidence="8">CGMCC 1.12921</strain>
    </source>
</reference>
<dbReference type="GO" id="GO:0032153">
    <property type="term" value="C:cell division site"/>
    <property type="evidence" value="ECO:0007669"/>
    <property type="project" value="UniProtKB-UniRule"/>
</dbReference>
<evidence type="ECO:0000256" key="1">
    <source>
        <dbReference type="ARBA" id="ARBA00022475"/>
    </source>
</evidence>
<evidence type="ECO:0000313" key="9">
    <source>
        <dbReference type="Proteomes" id="UP000613582"/>
    </source>
</evidence>
<organism evidence="8 9">
    <name type="scientific">Aquisalinus flavus</name>
    <dbReference type="NCBI Taxonomy" id="1526572"/>
    <lineage>
        <taxon>Bacteria</taxon>
        <taxon>Pseudomonadati</taxon>
        <taxon>Pseudomonadota</taxon>
        <taxon>Alphaproteobacteria</taxon>
        <taxon>Parvularculales</taxon>
        <taxon>Parvularculaceae</taxon>
        <taxon>Aquisalinus</taxon>
    </lineage>
</organism>
<accession>A0A8J2V456</accession>
<dbReference type="SUPFAM" id="SSF53067">
    <property type="entry name" value="Actin-like ATPase domain"/>
    <property type="match status" value="2"/>
</dbReference>
<reference evidence="8" key="2">
    <citation type="submission" date="2020-09" db="EMBL/GenBank/DDBJ databases">
        <authorList>
            <person name="Sun Q."/>
            <person name="Zhou Y."/>
        </authorList>
    </citation>
    <scope>NUCLEOTIDE SEQUENCE</scope>
    <source>
        <strain evidence="8">CGMCC 1.12921</strain>
    </source>
</reference>
<dbReference type="RefSeq" id="WP_188159816.1">
    <property type="nucleotide sequence ID" value="NZ_BMGH01000001.1"/>
</dbReference>
<evidence type="ECO:0000256" key="4">
    <source>
        <dbReference type="ARBA" id="ARBA00023306"/>
    </source>
</evidence>
<dbReference type="PIRSF" id="PIRSF003101">
    <property type="entry name" value="FtsA"/>
    <property type="match status" value="1"/>
</dbReference>
<protein>
    <recommendedName>
        <fullName evidence="5 6">Cell division protein FtsA</fullName>
    </recommendedName>
</protein>
<dbReference type="SMART" id="SM00842">
    <property type="entry name" value="FtsA"/>
    <property type="match status" value="1"/>
</dbReference>
<evidence type="ECO:0000259" key="7">
    <source>
        <dbReference type="SMART" id="SM00842"/>
    </source>
</evidence>
<evidence type="ECO:0000256" key="2">
    <source>
        <dbReference type="ARBA" id="ARBA00022618"/>
    </source>
</evidence>
<keyword evidence="4 5" id="KW-0131">Cell cycle</keyword>
<comment type="subunit">
    <text evidence="5">Self-interacts. Interacts with FtsZ.</text>
</comment>
<dbReference type="Pfam" id="PF14450">
    <property type="entry name" value="FtsA"/>
    <property type="match status" value="1"/>
</dbReference>
<dbReference type="Gene3D" id="3.30.420.40">
    <property type="match status" value="1"/>
</dbReference>
<dbReference type="Proteomes" id="UP000613582">
    <property type="component" value="Unassembled WGS sequence"/>
</dbReference>
<dbReference type="GO" id="GO:0043093">
    <property type="term" value="P:FtsZ-dependent cytokinesis"/>
    <property type="evidence" value="ECO:0007669"/>
    <property type="project" value="UniProtKB-UniRule"/>
</dbReference>